<name>A0A430ANT6_9ENTE</name>
<evidence type="ECO:0000313" key="2">
    <source>
        <dbReference type="EMBL" id="RSU09840.1"/>
    </source>
</evidence>
<feature type="transmembrane region" description="Helical" evidence="1">
    <location>
        <begin position="347"/>
        <end position="368"/>
    </location>
</feature>
<keyword evidence="1" id="KW-1133">Transmembrane helix</keyword>
<organism evidence="2 3">
    <name type="scientific">Vagococcus elongatus</name>
    <dbReference type="NCBI Taxonomy" id="180344"/>
    <lineage>
        <taxon>Bacteria</taxon>
        <taxon>Bacillati</taxon>
        <taxon>Bacillota</taxon>
        <taxon>Bacilli</taxon>
        <taxon>Lactobacillales</taxon>
        <taxon>Enterococcaceae</taxon>
        <taxon>Vagococcus</taxon>
    </lineage>
</organism>
<dbReference type="GO" id="GO:0005524">
    <property type="term" value="F:ATP binding"/>
    <property type="evidence" value="ECO:0007669"/>
    <property type="project" value="UniProtKB-KW"/>
</dbReference>
<dbReference type="EMBL" id="NGKA01000018">
    <property type="protein sequence ID" value="RSU09840.1"/>
    <property type="molecule type" value="Genomic_DNA"/>
</dbReference>
<dbReference type="RefSeq" id="WP_126809730.1">
    <property type="nucleotide sequence ID" value="NZ_NGKA01000018.1"/>
</dbReference>
<evidence type="ECO:0000313" key="3">
    <source>
        <dbReference type="Proteomes" id="UP000287605"/>
    </source>
</evidence>
<dbReference type="OrthoDB" id="3182597at2"/>
<keyword evidence="2" id="KW-0547">Nucleotide-binding</keyword>
<dbReference type="PANTHER" id="PTHR37826:SF3">
    <property type="entry name" value="J DOMAIN-CONTAINING PROTEIN"/>
    <property type="match status" value="1"/>
</dbReference>
<protein>
    <submittedName>
        <fullName evidence="2">ATP-binding protein</fullName>
    </submittedName>
</protein>
<dbReference type="PANTHER" id="PTHR37826">
    <property type="entry name" value="FLOTILLIN BAND_7_5 DOMAIN PROTEIN"/>
    <property type="match status" value="1"/>
</dbReference>
<keyword evidence="1" id="KW-0472">Membrane</keyword>
<evidence type="ECO:0000256" key="1">
    <source>
        <dbReference type="SAM" id="Phobius"/>
    </source>
</evidence>
<dbReference type="Gene3D" id="2.20.28.30">
    <property type="entry name" value="RNA polymerase ii, chain L"/>
    <property type="match status" value="2"/>
</dbReference>
<accession>A0A430ANT6</accession>
<proteinExistence type="predicted"/>
<keyword evidence="1" id="KW-0812">Transmembrane</keyword>
<reference evidence="2 3" key="1">
    <citation type="submission" date="2017-05" db="EMBL/GenBank/DDBJ databases">
        <title>Vagococcus spp. assemblies.</title>
        <authorList>
            <person name="Gulvik C.A."/>
        </authorList>
    </citation>
    <scope>NUCLEOTIDE SEQUENCE [LARGE SCALE GENOMIC DNA]</scope>
    <source>
        <strain evidence="2 3">CCUG 51432</strain>
    </source>
</reference>
<sequence length="369" mass="41885">MSEVLTHKCPNCGGPLLFDPTKQLFHCEYCLSEFSEEALTSLLTAKSEKTSAEADLSADFDEQSLNHTDSEDEGITLELFSCPSCGAEIVTDETTAATFCYYCHNPVVLSGRVSGEFLPESILPFAVDRKKAVEHFLAWGRKKKFVPKDFFNDAQIEKITGVYFPYWLIDGELSATYHARGTTIRVWRAGDYEMTETKYFNIAREGTMNFRNFIKNALKKNQTLTMIQSVQPFNLQHTKKFSSKYLSGFQADKRDLNYQDLQEEVRSELKGYGQSLLKDTVKGYTQIFQEQTDFHGVKDTSQYVLLPVWVLTYRGRGDKNQEQLYYYAMNGDSGKTSGRLPVDKKKVGLFAAAIFSAVFILVLIGGYFI</sequence>
<comment type="caution">
    <text evidence="2">The sequence shown here is derived from an EMBL/GenBank/DDBJ whole genome shotgun (WGS) entry which is preliminary data.</text>
</comment>
<keyword evidence="3" id="KW-1185">Reference proteome</keyword>
<gene>
    <name evidence="2" type="ORF">CBF29_10745</name>
</gene>
<dbReference type="AlphaFoldDB" id="A0A430ANT6"/>
<dbReference type="Proteomes" id="UP000287605">
    <property type="component" value="Unassembled WGS sequence"/>
</dbReference>
<keyword evidence="2" id="KW-0067">ATP-binding</keyword>